<dbReference type="PANTHER" id="PTHR30146">
    <property type="entry name" value="LACI-RELATED TRANSCRIPTIONAL REPRESSOR"/>
    <property type="match status" value="1"/>
</dbReference>
<dbReference type="Pfam" id="PF00356">
    <property type="entry name" value="LacI"/>
    <property type="match status" value="1"/>
</dbReference>
<dbReference type="PROSITE" id="PS50932">
    <property type="entry name" value="HTH_LACI_2"/>
    <property type="match status" value="1"/>
</dbReference>
<dbReference type="InterPro" id="IPR028082">
    <property type="entry name" value="Peripla_BP_I"/>
</dbReference>
<name>C8XHL0_NAKMY</name>
<dbReference type="eggNOG" id="COG1609">
    <property type="taxonomic scope" value="Bacteria"/>
</dbReference>
<dbReference type="EMBL" id="CP001737">
    <property type="protein sequence ID" value="ACV80313.1"/>
    <property type="molecule type" value="Genomic_DNA"/>
</dbReference>
<evidence type="ECO:0000256" key="3">
    <source>
        <dbReference type="ARBA" id="ARBA00023163"/>
    </source>
</evidence>
<dbReference type="GO" id="GO:0003700">
    <property type="term" value="F:DNA-binding transcription factor activity"/>
    <property type="evidence" value="ECO:0007669"/>
    <property type="project" value="TreeGrafter"/>
</dbReference>
<evidence type="ECO:0000256" key="2">
    <source>
        <dbReference type="ARBA" id="ARBA00023125"/>
    </source>
</evidence>
<dbReference type="HOGENOM" id="CLU_037628_6_1_11"/>
<dbReference type="InParanoid" id="C8XHL0"/>
<sequence length="350" mass="36430">MRGATGGAADDVGVRRGAPTLEDVASAAGVSRSTASRAINGEAKVSPRARAAVEAAVLQLGFTPNQAARTLVTQRTNAVALVVPEPDERVVADPFFSAAVQGLSQALADSDLQLVLLMAGLAGSPERAVHYLRHGHVDGAVVVSHHQADDIERVLVASGMPSVFVGRPWNLPDQLHYVDTDNRRGGELATEHLIARGRRRIGTVAGPADMTAAYDRLAGWRSALAAAGLPADAVEYGDFTTEGGAAAMRRLLARRPDLDAVFVASDLMAAGALAVLRAAERSVPGDIAVVGYDDSAVAAVTDPPLTTVINPVATMARTAGGILQRWLTDPEPPDRGPVVFPPEMVVRTSA</sequence>
<evidence type="ECO:0000259" key="4">
    <source>
        <dbReference type="PROSITE" id="PS50932"/>
    </source>
</evidence>
<organism evidence="5 6">
    <name type="scientific">Nakamurella multipartita (strain ATCC 700099 / DSM 44233 / CIP 104796 / JCM 9543 / NBRC 105858 / Y-104)</name>
    <name type="common">Microsphaera multipartita</name>
    <dbReference type="NCBI Taxonomy" id="479431"/>
    <lineage>
        <taxon>Bacteria</taxon>
        <taxon>Bacillati</taxon>
        <taxon>Actinomycetota</taxon>
        <taxon>Actinomycetes</taxon>
        <taxon>Nakamurellales</taxon>
        <taxon>Nakamurellaceae</taxon>
        <taxon>Nakamurella</taxon>
    </lineage>
</organism>
<gene>
    <name evidence="5" type="ordered locus">Namu_4021</name>
</gene>
<dbReference type="CDD" id="cd06267">
    <property type="entry name" value="PBP1_LacI_sugar_binding-like"/>
    <property type="match status" value="1"/>
</dbReference>
<dbReference type="STRING" id="479431.Namu_4021"/>
<dbReference type="GO" id="GO:0000976">
    <property type="term" value="F:transcription cis-regulatory region binding"/>
    <property type="evidence" value="ECO:0007669"/>
    <property type="project" value="TreeGrafter"/>
</dbReference>
<dbReference type="InterPro" id="IPR000843">
    <property type="entry name" value="HTH_LacI"/>
</dbReference>
<dbReference type="SUPFAM" id="SSF53822">
    <property type="entry name" value="Periplasmic binding protein-like I"/>
    <property type="match status" value="1"/>
</dbReference>
<reference evidence="6" key="1">
    <citation type="submission" date="2009-09" db="EMBL/GenBank/DDBJ databases">
        <title>The complete genome of Nakamurella multipartita DSM 44233.</title>
        <authorList>
            <consortium name="US DOE Joint Genome Institute (JGI-PGF)"/>
            <person name="Lucas S."/>
            <person name="Copeland A."/>
            <person name="Lapidus A."/>
            <person name="Glavina del Rio T."/>
            <person name="Dalin E."/>
            <person name="Tice H."/>
            <person name="Bruce D."/>
            <person name="Goodwin L."/>
            <person name="Pitluck S."/>
            <person name="Kyrpides N."/>
            <person name="Mavromatis K."/>
            <person name="Ivanova N."/>
            <person name="Ovchinnikova G."/>
            <person name="Sims D."/>
            <person name="Meincke L."/>
            <person name="Brettin T."/>
            <person name="Detter J.C."/>
            <person name="Han C."/>
            <person name="Larimer F."/>
            <person name="Land M."/>
            <person name="Hauser L."/>
            <person name="Markowitz V."/>
            <person name="Cheng J.-F."/>
            <person name="Hugenholtz P."/>
            <person name="Woyke T."/>
            <person name="Wu D."/>
            <person name="Klenk H.-P."/>
            <person name="Eisen J.A."/>
        </authorList>
    </citation>
    <scope>NUCLEOTIDE SEQUENCE [LARGE SCALE GENOMIC DNA]</scope>
    <source>
        <strain evidence="6">ATCC 700099 / DSM 44233 / CIP 104796 / JCM 9543 / NBRC 105858 / Y-104</strain>
    </source>
</reference>
<keyword evidence="6" id="KW-1185">Reference proteome</keyword>
<keyword evidence="1" id="KW-0805">Transcription regulation</keyword>
<dbReference type="SUPFAM" id="SSF47413">
    <property type="entry name" value="lambda repressor-like DNA-binding domains"/>
    <property type="match status" value="1"/>
</dbReference>
<keyword evidence="2" id="KW-0238">DNA-binding</keyword>
<protein>
    <submittedName>
        <fullName evidence="5">Transcriptional regulator, LacI family</fullName>
    </submittedName>
</protein>
<evidence type="ECO:0000313" key="6">
    <source>
        <dbReference type="Proteomes" id="UP000002218"/>
    </source>
</evidence>
<dbReference type="KEGG" id="nml:Namu_4021"/>
<evidence type="ECO:0000256" key="1">
    <source>
        <dbReference type="ARBA" id="ARBA00023015"/>
    </source>
</evidence>
<dbReference type="Proteomes" id="UP000002218">
    <property type="component" value="Chromosome"/>
</dbReference>
<dbReference type="CDD" id="cd01392">
    <property type="entry name" value="HTH_LacI"/>
    <property type="match status" value="1"/>
</dbReference>
<dbReference type="PROSITE" id="PS00356">
    <property type="entry name" value="HTH_LACI_1"/>
    <property type="match status" value="1"/>
</dbReference>
<accession>C8XHL0</accession>
<dbReference type="Gene3D" id="1.10.260.40">
    <property type="entry name" value="lambda repressor-like DNA-binding domains"/>
    <property type="match status" value="1"/>
</dbReference>
<keyword evidence="3" id="KW-0804">Transcription</keyword>
<dbReference type="AlphaFoldDB" id="C8XHL0"/>
<proteinExistence type="predicted"/>
<dbReference type="SMART" id="SM00354">
    <property type="entry name" value="HTH_LACI"/>
    <property type="match status" value="1"/>
</dbReference>
<dbReference type="RefSeq" id="WP_015749138.1">
    <property type="nucleotide sequence ID" value="NC_013235.1"/>
</dbReference>
<dbReference type="Pfam" id="PF13377">
    <property type="entry name" value="Peripla_BP_3"/>
    <property type="match status" value="1"/>
</dbReference>
<evidence type="ECO:0000313" key="5">
    <source>
        <dbReference type="EMBL" id="ACV80313.1"/>
    </source>
</evidence>
<dbReference type="Gene3D" id="3.40.50.2300">
    <property type="match status" value="2"/>
</dbReference>
<feature type="domain" description="HTH lacI-type" evidence="4">
    <location>
        <begin position="19"/>
        <end position="73"/>
    </location>
</feature>
<dbReference type="InterPro" id="IPR046335">
    <property type="entry name" value="LacI/GalR-like_sensor"/>
</dbReference>
<dbReference type="PANTHER" id="PTHR30146:SF109">
    <property type="entry name" value="HTH-TYPE TRANSCRIPTIONAL REGULATOR GALS"/>
    <property type="match status" value="1"/>
</dbReference>
<reference evidence="5 6" key="2">
    <citation type="journal article" date="2010" name="Stand. Genomic Sci.">
        <title>Complete genome sequence of Nakamurella multipartita type strain (Y-104).</title>
        <authorList>
            <person name="Tice H."/>
            <person name="Mayilraj S."/>
            <person name="Sims D."/>
            <person name="Lapidus A."/>
            <person name="Nolan M."/>
            <person name="Lucas S."/>
            <person name="Glavina Del Rio T."/>
            <person name="Copeland A."/>
            <person name="Cheng J.F."/>
            <person name="Meincke L."/>
            <person name="Bruce D."/>
            <person name="Goodwin L."/>
            <person name="Pitluck S."/>
            <person name="Ivanova N."/>
            <person name="Mavromatis K."/>
            <person name="Ovchinnikova G."/>
            <person name="Pati A."/>
            <person name="Chen A."/>
            <person name="Palaniappan K."/>
            <person name="Land M."/>
            <person name="Hauser L."/>
            <person name="Chang Y.J."/>
            <person name="Jeffries C.D."/>
            <person name="Detter J.C."/>
            <person name="Brettin T."/>
            <person name="Rohde M."/>
            <person name="Goker M."/>
            <person name="Bristow J."/>
            <person name="Eisen J.A."/>
            <person name="Markowitz V."/>
            <person name="Hugenholtz P."/>
            <person name="Kyrpides N.C."/>
            <person name="Klenk H.P."/>
            <person name="Chen F."/>
        </authorList>
    </citation>
    <scope>NUCLEOTIDE SEQUENCE [LARGE SCALE GENOMIC DNA]</scope>
    <source>
        <strain evidence="6">ATCC 700099 / DSM 44233 / CIP 104796 / JCM 9543 / NBRC 105858 / Y-104</strain>
    </source>
</reference>
<dbReference type="InterPro" id="IPR010982">
    <property type="entry name" value="Lambda_DNA-bd_dom_sf"/>
</dbReference>
<dbReference type="OrthoDB" id="4268837at2"/>